<dbReference type="Pfam" id="PF01370">
    <property type="entry name" value="Epimerase"/>
    <property type="match status" value="1"/>
</dbReference>
<dbReference type="PANTHER" id="PTHR43103">
    <property type="entry name" value="NUCLEOSIDE-DIPHOSPHATE-SUGAR EPIMERASE"/>
    <property type="match status" value="1"/>
</dbReference>
<protein>
    <submittedName>
        <fullName evidence="4">ADP-L-glycero-D-manno-heptose-6-epimerase</fullName>
        <ecNumber evidence="4">5.1.3.20</ecNumber>
    </submittedName>
</protein>
<evidence type="ECO:0000256" key="2">
    <source>
        <dbReference type="ARBA" id="ARBA00023277"/>
    </source>
</evidence>
<reference evidence="4 5" key="2">
    <citation type="submission" date="2015-01" db="EMBL/GenBank/DDBJ databases">
        <authorList>
            <consortium name="NBRP consortium"/>
            <person name="Sawabe T."/>
            <person name="Meirelles P."/>
            <person name="Feng G."/>
            <person name="Sayaka M."/>
            <person name="Hattori M."/>
            <person name="Ohkuma M."/>
        </authorList>
    </citation>
    <scope>NUCLEOTIDE SEQUENCE [LARGE SCALE GENOMIC DNA]</scope>
    <source>
        <strain evidence="5">JCM 19231</strain>
    </source>
</reference>
<accession>A0A0B8NVF2</accession>
<dbReference type="InterPro" id="IPR036291">
    <property type="entry name" value="NAD(P)-bd_dom_sf"/>
</dbReference>
<reference evidence="4 5" key="1">
    <citation type="submission" date="2015-01" db="EMBL/GenBank/DDBJ databases">
        <title>Vibrio sp. C1 JCM 19231 whole genome shotgun sequence.</title>
        <authorList>
            <person name="Sawabe T."/>
            <person name="Meirelles P."/>
            <person name="Feng G."/>
            <person name="Sayaka M."/>
            <person name="Hattori M."/>
            <person name="Ohkuma M."/>
        </authorList>
    </citation>
    <scope>NUCLEOTIDE SEQUENCE [LARGE SCALE GENOMIC DNA]</scope>
    <source>
        <strain evidence="5">JCM 19231</strain>
    </source>
</reference>
<dbReference type="GO" id="GO:0008712">
    <property type="term" value="F:ADP-glyceromanno-heptose 6-epimerase activity"/>
    <property type="evidence" value="ECO:0007669"/>
    <property type="project" value="UniProtKB-EC"/>
</dbReference>
<feature type="domain" description="NAD-dependent epimerase/dehydratase" evidence="3">
    <location>
        <begin position="3"/>
        <end position="76"/>
    </location>
</feature>
<dbReference type="EMBL" id="BBRZ01000006">
    <property type="protein sequence ID" value="GAM54729.1"/>
    <property type="molecule type" value="Genomic_DNA"/>
</dbReference>
<evidence type="ECO:0000256" key="1">
    <source>
        <dbReference type="ARBA" id="ARBA00022857"/>
    </source>
</evidence>
<evidence type="ECO:0000313" key="4">
    <source>
        <dbReference type="EMBL" id="GAM54729.1"/>
    </source>
</evidence>
<sequence length="88" mass="9479">MFIVTGGAGMIGSNIVKALNDRGIDDILVVDNLKNGRKFANLVDLDITDYMDKEDFLVQIMAGENFGPIDAIFHEAHAQPPPSGMAST</sequence>
<evidence type="ECO:0000313" key="5">
    <source>
        <dbReference type="Proteomes" id="UP000031671"/>
    </source>
</evidence>
<evidence type="ECO:0000259" key="3">
    <source>
        <dbReference type="Pfam" id="PF01370"/>
    </source>
</evidence>
<dbReference type="AlphaFoldDB" id="A0A0B8NVF2"/>
<proteinExistence type="predicted"/>
<organism evidence="4 5">
    <name type="scientific">Vibrio ishigakensis</name>
    <dbReference type="NCBI Taxonomy" id="1481914"/>
    <lineage>
        <taxon>Bacteria</taxon>
        <taxon>Pseudomonadati</taxon>
        <taxon>Pseudomonadota</taxon>
        <taxon>Gammaproteobacteria</taxon>
        <taxon>Vibrionales</taxon>
        <taxon>Vibrionaceae</taxon>
        <taxon>Vibrio</taxon>
    </lineage>
</organism>
<dbReference type="InterPro" id="IPR001509">
    <property type="entry name" value="Epimerase_deHydtase"/>
</dbReference>
<keyword evidence="5" id="KW-1185">Reference proteome</keyword>
<name>A0A0B8NVF2_9VIBR</name>
<dbReference type="EC" id="5.1.3.20" evidence="4"/>
<dbReference type="SUPFAM" id="SSF51735">
    <property type="entry name" value="NAD(P)-binding Rossmann-fold domains"/>
    <property type="match status" value="1"/>
</dbReference>
<dbReference type="PANTHER" id="PTHR43103:SF3">
    <property type="entry name" value="ADP-L-GLYCERO-D-MANNO-HEPTOSE-6-EPIMERASE"/>
    <property type="match status" value="1"/>
</dbReference>
<keyword evidence="2" id="KW-0119">Carbohydrate metabolism</keyword>
<dbReference type="Gene3D" id="3.40.50.720">
    <property type="entry name" value="NAD(P)-binding Rossmann-like Domain"/>
    <property type="match status" value="1"/>
</dbReference>
<keyword evidence="4" id="KW-0413">Isomerase</keyword>
<keyword evidence="1" id="KW-0521">NADP</keyword>
<comment type="caution">
    <text evidence="4">The sequence shown here is derived from an EMBL/GenBank/DDBJ whole genome shotgun (WGS) entry which is preliminary data.</text>
</comment>
<gene>
    <name evidence="4" type="ORF">JCM19231_3817</name>
</gene>
<dbReference type="Proteomes" id="UP000031671">
    <property type="component" value="Unassembled WGS sequence"/>
</dbReference>